<feature type="compositionally biased region" description="Basic and acidic residues" evidence="2">
    <location>
        <begin position="10"/>
        <end position="26"/>
    </location>
</feature>
<feature type="coiled-coil region" evidence="1">
    <location>
        <begin position="104"/>
        <end position="170"/>
    </location>
</feature>
<keyword evidence="1" id="KW-0175">Coiled coil</keyword>
<dbReference type="GeneID" id="83624411"/>
<organism evidence="3 4">
    <name type="scientific">Rhodococcus aetherivorans</name>
    <dbReference type="NCBI Taxonomy" id="191292"/>
    <lineage>
        <taxon>Bacteria</taxon>
        <taxon>Bacillati</taxon>
        <taxon>Actinomycetota</taxon>
        <taxon>Actinomycetes</taxon>
        <taxon>Mycobacteriales</taxon>
        <taxon>Nocardiaceae</taxon>
        <taxon>Rhodococcus</taxon>
    </lineage>
</organism>
<evidence type="ECO:0000256" key="2">
    <source>
        <dbReference type="SAM" id="MobiDB-lite"/>
    </source>
</evidence>
<reference evidence="3" key="1">
    <citation type="submission" date="2022-09" db="EMBL/GenBank/DDBJ databases">
        <title>The genome sequence of Rhodococcus aetherivorans N1.</title>
        <authorList>
            <person name="Jiang W."/>
        </authorList>
    </citation>
    <scope>NUCLEOTIDE SEQUENCE</scope>
    <source>
        <strain evidence="3">N1</strain>
        <plasmid evidence="3">pN2</plasmid>
    </source>
</reference>
<proteinExistence type="predicted"/>
<protein>
    <submittedName>
        <fullName evidence="3">Uncharacterized protein</fullName>
    </submittedName>
</protein>
<keyword evidence="3" id="KW-0614">Plasmid</keyword>
<evidence type="ECO:0000313" key="3">
    <source>
        <dbReference type="EMBL" id="UYF97133.1"/>
    </source>
</evidence>
<name>A0AA46NZ11_9NOCA</name>
<gene>
    <name evidence="3" type="ORF">OCS65_28325</name>
</gene>
<geneLocation type="plasmid" evidence="3 4">
    <name>pN2</name>
</geneLocation>
<dbReference type="RefSeq" id="WP_263510406.1">
    <property type="nucleotide sequence ID" value="NZ_CP106983.1"/>
</dbReference>
<evidence type="ECO:0000256" key="1">
    <source>
        <dbReference type="SAM" id="Coils"/>
    </source>
</evidence>
<dbReference type="EMBL" id="CP106983">
    <property type="protein sequence ID" value="UYF97133.1"/>
    <property type="molecule type" value="Genomic_DNA"/>
</dbReference>
<feature type="region of interest" description="Disordered" evidence="2">
    <location>
        <begin position="1"/>
        <end position="26"/>
    </location>
</feature>
<evidence type="ECO:0000313" key="4">
    <source>
        <dbReference type="Proteomes" id="UP001163947"/>
    </source>
</evidence>
<dbReference type="AlphaFoldDB" id="A0AA46NZ11"/>
<feature type="coiled-coil region" evidence="1">
    <location>
        <begin position="207"/>
        <end position="276"/>
    </location>
</feature>
<sequence>MTEGTRGGRRREYASDADRVRAWRQRQKEAARAERLEAATPTDPAQAVSTLAEAVPLLRQEAQAALARLSEVATSITAATALLADPAALEAHLRRVQADADKVRADAGAEIAGLREQLDTALEDCADADAAAAAAVAQADDATAQLAAARREQRDELDRLRADHAAALDAWATRFEDSEAGHRRRTADLEALVEQQRDQLARLGAAADQAAATVGRLETDLAAARAETAAERDRTEAVRADLAAARAETAAARAQVEAARDRADELRTELREVRAASAASGSTEAS</sequence>
<accession>A0AA46NZ11</accession>
<dbReference type="Proteomes" id="UP001163947">
    <property type="component" value="Plasmid pN2"/>
</dbReference>